<evidence type="ECO:0000256" key="2">
    <source>
        <dbReference type="ARBA" id="ARBA00006931"/>
    </source>
</evidence>
<dbReference type="InterPro" id="IPR012908">
    <property type="entry name" value="PGAP1-ab_dom-like"/>
</dbReference>
<keyword evidence="10 13" id="KW-0472">Membrane</keyword>
<keyword evidence="8 13" id="KW-0653">Protein transport</keyword>
<keyword evidence="9 13" id="KW-1133">Transmembrane helix</keyword>
<evidence type="ECO:0000256" key="14">
    <source>
        <dbReference type="SAM" id="MobiDB-lite"/>
    </source>
</evidence>
<feature type="region of interest" description="Disordered" evidence="14">
    <location>
        <begin position="748"/>
        <end position="771"/>
    </location>
</feature>
<feature type="compositionally biased region" description="Basic residues" evidence="14">
    <location>
        <begin position="753"/>
        <end position="764"/>
    </location>
</feature>
<feature type="domain" description="GPI inositol-deacylase PGAP1-like alpha/beta" evidence="15">
    <location>
        <begin position="83"/>
        <end position="301"/>
    </location>
</feature>
<evidence type="ECO:0000256" key="10">
    <source>
        <dbReference type="ARBA" id="ARBA00023136"/>
    </source>
</evidence>
<name>A0A452V5N1_URSMA</name>
<keyword evidence="4 13" id="KW-0813">Transport</keyword>
<feature type="transmembrane region" description="Helical" evidence="13">
    <location>
        <begin position="857"/>
        <end position="886"/>
    </location>
</feature>
<comment type="caution">
    <text evidence="13">Lacks conserved residue(s) required for the propagation of feature annotation.</text>
</comment>
<dbReference type="Pfam" id="PF07819">
    <property type="entry name" value="PGAP1"/>
    <property type="match status" value="1"/>
</dbReference>
<evidence type="ECO:0000256" key="12">
    <source>
        <dbReference type="ARBA" id="ARBA00093318"/>
    </source>
</evidence>
<evidence type="ECO:0000256" key="1">
    <source>
        <dbReference type="ARBA" id="ARBA00004477"/>
    </source>
</evidence>
<dbReference type="Ensembl" id="ENSUMAT00000034091.1">
    <property type="protein sequence ID" value="ENSUMAP00000028825.1"/>
    <property type="gene ID" value="ENSUMAG00000020815.1"/>
</dbReference>
<evidence type="ECO:0000259" key="16">
    <source>
        <dbReference type="Pfam" id="PF25140"/>
    </source>
</evidence>
<dbReference type="InterPro" id="IPR029058">
    <property type="entry name" value="AB_hydrolase_fold"/>
</dbReference>
<evidence type="ECO:0000256" key="5">
    <source>
        <dbReference type="ARBA" id="ARBA00022692"/>
    </source>
</evidence>
<evidence type="ECO:0000256" key="8">
    <source>
        <dbReference type="ARBA" id="ARBA00022927"/>
    </source>
</evidence>
<proteinExistence type="inferred from homology"/>
<feature type="domain" description="GPI inositol-deacylase transmembrane" evidence="16">
    <location>
        <begin position="568"/>
        <end position="892"/>
    </location>
</feature>
<dbReference type="Pfam" id="PF25140">
    <property type="entry name" value="PGAP1_TMD"/>
    <property type="match status" value="1"/>
</dbReference>
<protein>
    <recommendedName>
        <fullName evidence="3 13">GPI inositol-deacylase</fullName>
        <ecNumber evidence="13">3.1.-.-</ecNumber>
    </recommendedName>
</protein>
<dbReference type="InterPro" id="IPR056824">
    <property type="entry name" value="PGAP1_TMD"/>
</dbReference>
<evidence type="ECO:0000256" key="6">
    <source>
        <dbReference type="ARBA" id="ARBA00022801"/>
    </source>
</evidence>
<organism evidence="17">
    <name type="scientific">Ursus maritimus</name>
    <name type="common">Polar bear</name>
    <name type="synonym">Thalarctos maritimus</name>
    <dbReference type="NCBI Taxonomy" id="29073"/>
    <lineage>
        <taxon>Eukaryota</taxon>
        <taxon>Metazoa</taxon>
        <taxon>Chordata</taxon>
        <taxon>Craniata</taxon>
        <taxon>Vertebrata</taxon>
        <taxon>Euteleostomi</taxon>
        <taxon>Mammalia</taxon>
        <taxon>Eutheria</taxon>
        <taxon>Laurasiatheria</taxon>
        <taxon>Carnivora</taxon>
        <taxon>Caniformia</taxon>
        <taxon>Ursidae</taxon>
        <taxon>Ursus</taxon>
    </lineage>
</organism>
<accession>A0A452V5N1</accession>
<dbReference type="AlphaFoldDB" id="A0A452V5N1"/>
<dbReference type="FunFam" id="3.40.50.1820:FF:000026">
    <property type="entry name" value="GPI inositol-deacylase"/>
    <property type="match status" value="1"/>
</dbReference>
<evidence type="ECO:0000256" key="3">
    <source>
        <dbReference type="ARBA" id="ARBA00015856"/>
    </source>
</evidence>
<keyword evidence="11" id="KW-0325">Glycoprotein</keyword>
<evidence type="ECO:0000256" key="13">
    <source>
        <dbReference type="RuleBase" id="RU365011"/>
    </source>
</evidence>
<evidence type="ECO:0000313" key="17">
    <source>
        <dbReference type="Ensembl" id="ENSUMAP00000028825"/>
    </source>
</evidence>
<comment type="similarity">
    <text evidence="2 13">Belongs to the GPI inositol-deacylase family.</text>
</comment>
<evidence type="ECO:0000256" key="11">
    <source>
        <dbReference type="ARBA" id="ARBA00023180"/>
    </source>
</evidence>
<evidence type="ECO:0000256" key="4">
    <source>
        <dbReference type="ARBA" id="ARBA00022448"/>
    </source>
</evidence>
<keyword evidence="6 13" id="KW-0378">Hydrolase</keyword>
<dbReference type="GO" id="GO:0005789">
    <property type="term" value="C:endoplasmic reticulum membrane"/>
    <property type="evidence" value="ECO:0007669"/>
    <property type="project" value="UniProtKB-SubCell"/>
</dbReference>
<feature type="transmembrane region" description="Helical" evidence="13">
    <location>
        <begin position="12"/>
        <end position="32"/>
    </location>
</feature>
<dbReference type="PANTHER" id="PTHR15495:SF7">
    <property type="entry name" value="GPI INOSITOL-DEACYLASE"/>
    <property type="match status" value="1"/>
</dbReference>
<feature type="transmembrane region" description="Helical" evidence="13">
    <location>
        <begin position="790"/>
        <end position="809"/>
    </location>
</feature>
<evidence type="ECO:0000256" key="9">
    <source>
        <dbReference type="ARBA" id="ARBA00022989"/>
    </source>
</evidence>
<gene>
    <name evidence="17" type="primary">PGAP1</name>
</gene>
<dbReference type="Gene3D" id="3.40.50.1820">
    <property type="entry name" value="alpha/beta hydrolase"/>
    <property type="match status" value="1"/>
</dbReference>
<dbReference type="SUPFAM" id="SSF53474">
    <property type="entry name" value="alpha/beta-Hydrolases"/>
    <property type="match status" value="1"/>
</dbReference>
<dbReference type="GO" id="GO:0050185">
    <property type="term" value="F:phosphatidylinositol deacylase activity"/>
    <property type="evidence" value="ECO:0007669"/>
    <property type="project" value="TreeGrafter"/>
</dbReference>
<dbReference type="Pfam" id="PF24660">
    <property type="entry name" value="PGAP1_3rd"/>
    <property type="match status" value="1"/>
</dbReference>
<dbReference type="PANTHER" id="PTHR15495">
    <property type="entry name" value="NEGATIVE REGULATOR OF VESICLE FORMATION-RELATED"/>
    <property type="match status" value="1"/>
</dbReference>
<feature type="transmembrane region" description="Helical" evidence="13">
    <location>
        <begin position="706"/>
        <end position="730"/>
    </location>
</feature>
<keyword evidence="7 13" id="KW-0256">Endoplasmic reticulum</keyword>
<comment type="subcellular location">
    <subcellularLocation>
        <location evidence="1">Endoplasmic reticulum membrane</location>
        <topology evidence="1">Multi-pass membrane protein</topology>
    </subcellularLocation>
</comment>
<keyword evidence="5 13" id="KW-0812">Transmembrane</keyword>
<reference evidence="17" key="1">
    <citation type="submission" date="2019-03" db="UniProtKB">
        <authorList>
            <consortium name="Ensembl"/>
        </authorList>
    </citation>
    <scope>IDENTIFICATION</scope>
</reference>
<feature type="transmembrane region" description="Helical" evidence="13">
    <location>
        <begin position="638"/>
        <end position="660"/>
    </location>
</feature>
<evidence type="ECO:0000256" key="7">
    <source>
        <dbReference type="ARBA" id="ARBA00022824"/>
    </source>
</evidence>
<dbReference type="GO" id="GO:0006888">
    <property type="term" value="P:endoplasmic reticulum to Golgi vesicle-mediated transport"/>
    <property type="evidence" value="ECO:0007669"/>
    <property type="project" value="TreeGrafter"/>
</dbReference>
<dbReference type="GO" id="GO:0015031">
    <property type="term" value="P:protein transport"/>
    <property type="evidence" value="ECO:0007669"/>
    <property type="project" value="UniProtKB-KW"/>
</dbReference>
<comment type="function">
    <text evidence="12 13">GPI inositol-deacylase that catalyzes the remove of the acyl chain linked to the 2-OH position of inositol ring from the GPI-anchored protein (GPI-AP) in the endoplasmic reticulum. Initiates the post-attachment remodeling phase of GPI-AP biogenesis and participates in endoplasmic reticulum (ER)-to-Golgi transport of GPI-anchored protein.</text>
</comment>
<dbReference type="GeneTree" id="ENSGT00390000016484"/>
<sequence length="893" mass="101486">MFLQSVSLWNLAFYALMVFMATLGLWDVFFGFEENKCSMSYMFEYPEYQKIELPKKLAKRYPAYELYLYGEGSYAEEHKILPLTGIPVLFLPGNAGSYKQVRSVGSIALRKAEDIDFKYHFDFFSVNFNEELVALYGGSLQKQTKFVHECIKTILKLYKGQEFAPKSVAIIGHSMGGLVARALLTLKNFKQDLINLLITQATPHVAPVMPLDRFITDFYMTVNNYWILNARHINLTTLSVAGGFRDYQVRSGLTFLPKLSHHTSTLSVVSSAVPKTWVSTDHLSIVWCKQLQLTTIRAFFDLIDADTKQITQNPKKKLSVLNHHFIRHPAKHFEENPAIISDLTGTSMWVPVKVSKWTYVAYNVSIPSMDFFLLFFKSILGIDLSWKAELLPTIKSLMLRLQDYPSLSHLVVYVPSIHGSKFVVDCEFFKKETRSIQLPVTHLFSFGLSSRKVILNTSGLFYNIELLNFGQIYQAFKINVVSKCSGVKEEITSIYKLHIPWSYEDSLTIAQVPSSTEISLKLHIAQPENDSHVALLKMYTSSDCQYEVTVKTSFSQILGQVVRFHGGALPAYVTSSILLAYGGQLYSLFSTGHCLEYAIMLDKEAKPYKVDPFVIMIKFLLGYNWFKELWDVLMLPELDAILLTSQSMCFPLVSLILFLFGTCTAYWGGLLSSTSVRLLSSLWLALKRPSELPKDIKMISVDLPFLTIVLILVSWTTCGAFAILLTYLYYVFKIVHLQASLTTYKNSQTVNPKHSRRSEKKSNHHKDSTVHHLRLSASDAEDSLRMHSTVINLLTWIVLLNMPSLIYWLKNLRYYFKLNPDPCKPLAFILIPTVAILGNTHTVSIKSSKLLKITSQFPLPLAVGVIAFGSAHLYRVPCFVFIPLLLHALCNFM</sequence>
<dbReference type="EC" id="3.1.-.-" evidence="13"/>
<dbReference type="InterPro" id="IPR039529">
    <property type="entry name" value="PGAP1/BST1"/>
</dbReference>
<dbReference type="GO" id="GO:0006505">
    <property type="term" value="P:GPI anchor metabolic process"/>
    <property type="evidence" value="ECO:0007669"/>
    <property type="project" value="TreeGrafter"/>
</dbReference>
<evidence type="ECO:0000259" key="15">
    <source>
        <dbReference type="Pfam" id="PF07819"/>
    </source>
</evidence>